<dbReference type="Pfam" id="PF08750">
    <property type="entry name" value="CNP1"/>
    <property type="match status" value="1"/>
</dbReference>
<feature type="domain" description="CNP1-like uncharacterised" evidence="2">
    <location>
        <begin position="26"/>
        <end position="159"/>
    </location>
</feature>
<evidence type="ECO:0000313" key="3">
    <source>
        <dbReference type="EMBL" id="QDL36644.1"/>
    </source>
</evidence>
<dbReference type="AlphaFoldDB" id="A0A515D8B1"/>
<evidence type="ECO:0000256" key="1">
    <source>
        <dbReference type="SAM" id="SignalP"/>
    </source>
</evidence>
<proteinExistence type="predicted"/>
<feature type="signal peptide" evidence="1">
    <location>
        <begin position="1"/>
        <end position="21"/>
    </location>
</feature>
<protein>
    <recommendedName>
        <fullName evidence="2">CNP1-like uncharacterized domain-containing protein</fullName>
    </recommendedName>
</protein>
<dbReference type="RefSeq" id="WP_142817811.1">
    <property type="nucleotide sequence ID" value="NZ_CP035503.1"/>
</dbReference>
<dbReference type="EMBL" id="CP035503">
    <property type="protein sequence ID" value="QDL36644.1"/>
    <property type="molecule type" value="Genomic_DNA"/>
</dbReference>
<keyword evidence="1" id="KW-0732">Signal</keyword>
<evidence type="ECO:0000259" key="2">
    <source>
        <dbReference type="Pfam" id="PF08750"/>
    </source>
</evidence>
<dbReference type="KEGG" id="rhf:EUB48_04555"/>
<gene>
    <name evidence="3" type="ORF">EUB48_04555</name>
</gene>
<keyword evidence="4" id="KW-1185">Reference proteome</keyword>
<dbReference type="OrthoDB" id="7066954at2"/>
<evidence type="ECO:0000313" key="4">
    <source>
        <dbReference type="Proteomes" id="UP000316798"/>
    </source>
</evidence>
<organism evidence="3 4">
    <name type="scientific">Rhodoferax sediminis</name>
    <dbReference type="NCBI Taxonomy" id="2509614"/>
    <lineage>
        <taxon>Bacteria</taxon>
        <taxon>Pseudomonadati</taxon>
        <taxon>Pseudomonadota</taxon>
        <taxon>Betaproteobacteria</taxon>
        <taxon>Burkholderiales</taxon>
        <taxon>Comamonadaceae</taxon>
        <taxon>Rhodoferax</taxon>
    </lineage>
</organism>
<accession>A0A515D8B1</accession>
<sequence>MRRLEQLAVALLACVACSAFAQLAAENPDWKEIQVPPAPAFSTRRLVVLDLGANQALKFGVDPATLSISKDGVVRYVVVASSASGATNAMYEGIRCATGEFKTYARATTSGTWNTVEDPQWLSLYANLPSRHALALAEQGVCNGKAPANSVEAILRQLKNPQQQYERR</sequence>
<dbReference type="InterPro" id="IPR014861">
    <property type="entry name" value="CNP1-like_dom"/>
</dbReference>
<feature type="chain" id="PRO_5021772776" description="CNP1-like uncharacterized domain-containing protein" evidence="1">
    <location>
        <begin position="22"/>
        <end position="168"/>
    </location>
</feature>
<reference evidence="3 4" key="1">
    <citation type="submission" date="2019-01" db="EMBL/GenBank/DDBJ databases">
        <title>Genomic insights into a novel species Rhodoferax sp.</title>
        <authorList>
            <person name="Jin L."/>
        </authorList>
    </citation>
    <scope>NUCLEOTIDE SEQUENCE [LARGE SCALE GENOMIC DNA]</scope>
    <source>
        <strain evidence="3 4">CHu59-6-5</strain>
    </source>
</reference>
<dbReference type="Proteomes" id="UP000316798">
    <property type="component" value="Chromosome"/>
</dbReference>
<name>A0A515D8B1_9BURK</name>